<evidence type="ECO:0000313" key="3">
    <source>
        <dbReference type="EMBL" id="KRK15758.1"/>
    </source>
</evidence>
<dbReference type="GeneID" id="65917590"/>
<dbReference type="PROSITE" id="PS50943">
    <property type="entry name" value="HTH_CROC1"/>
    <property type="match status" value="1"/>
</dbReference>
<protein>
    <recommendedName>
        <fullName evidence="2">HTH cro/C1-type domain-containing protein</fullName>
    </recommendedName>
</protein>
<evidence type="ECO:0000313" key="4">
    <source>
        <dbReference type="Proteomes" id="UP000051181"/>
    </source>
</evidence>
<dbReference type="CDD" id="cd00093">
    <property type="entry name" value="HTH_XRE"/>
    <property type="match status" value="1"/>
</dbReference>
<dbReference type="Pfam" id="PF01381">
    <property type="entry name" value="HTH_3"/>
    <property type="match status" value="1"/>
</dbReference>
<name>A0A0R1F2L9_9LACO</name>
<dbReference type="InterPro" id="IPR010982">
    <property type="entry name" value="Lambda_DNA-bd_dom_sf"/>
</dbReference>
<dbReference type="Proteomes" id="UP000051181">
    <property type="component" value="Unassembled WGS sequence"/>
</dbReference>
<gene>
    <name evidence="3" type="ORF">FD22_GL001565</name>
</gene>
<feature type="domain" description="HTH cro/C1-type" evidence="2">
    <location>
        <begin position="12"/>
        <end position="66"/>
    </location>
</feature>
<dbReference type="AlphaFoldDB" id="A0A0R1F2L9"/>
<dbReference type="PANTHER" id="PTHR46558">
    <property type="entry name" value="TRACRIPTIONAL REGULATORY PROTEIN-RELATED-RELATED"/>
    <property type="match status" value="1"/>
</dbReference>
<comment type="caution">
    <text evidence="3">The sequence shown here is derived from an EMBL/GenBank/DDBJ whole genome shotgun (WGS) entry which is preliminary data.</text>
</comment>
<keyword evidence="1" id="KW-0238">DNA-binding</keyword>
<sequence length="88" mass="10202">MIKTKIQTRAALRNERKKLDLTQSELALKLNIAEITVRKIESGDRNPGMTMTKKYVDFFNKDASYLFPDIFLPLLDTKRIKKSKQEVG</sequence>
<dbReference type="RefSeq" id="WP_202813384.1">
    <property type="nucleotide sequence ID" value="NZ_AZCN01000042.1"/>
</dbReference>
<dbReference type="PATRIC" id="fig|913848.6.peg.1603"/>
<dbReference type="InterPro" id="IPR001387">
    <property type="entry name" value="Cro/C1-type_HTH"/>
</dbReference>
<dbReference type="EMBL" id="AZCN01000042">
    <property type="protein sequence ID" value="KRK15758.1"/>
    <property type="molecule type" value="Genomic_DNA"/>
</dbReference>
<dbReference type="PANTHER" id="PTHR46558:SF11">
    <property type="entry name" value="HTH-TYPE TRANSCRIPTIONAL REGULATOR XRE"/>
    <property type="match status" value="1"/>
</dbReference>
<evidence type="ECO:0000259" key="2">
    <source>
        <dbReference type="PROSITE" id="PS50943"/>
    </source>
</evidence>
<reference evidence="3 4" key="1">
    <citation type="journal article" date="2015" name="Genome Announc.">
        <title>Expanding the biotechnology potential of lactobacilli through comparative genomics of 213 strains and associated genera.</title>
        <authorList>
            <person name="Sun Z."/>
            <person name="Harris H.M."/>
            <person name="McCann A."/>
            <person name="Guo C."/>
            <person name="Argimon S."/>
            <person name="Zhang W."/>
            <person name="Yang X."/>
            <person name="Jeffery I.B."/>
            <person name="Cooney J.C."/>
            <person name="Kagawa T.F."/>
            <person name="Liu W."/>
            <person name="Song Y."/>
            <person name="Salvetti E."/>
            <person name="Wrobel A."/>
            <person name="Rasinkangas P."/>
            <person name="Parkhill J."/>
            <person name="Rea M.C."/>
            <person name="O'Sullivan O."/>
            <person name="Ritari J."/>
            <person name="Douillard F.P."/>
            <person name="Paul Ross R."/>
            <person name="Yang R."/>
            <person name="Briner A.E."/>
            <person name="Felis G.E."/>
            <person name="de Vos W.M."/>
            <person name="Barrangou R."/>
            <person name="Klaenhammer T.R."/>
            <person name="Caufield P.W."/>
            <person name="Cui Y."/>
            <person name="Zhang H."/>
            <person name="O'Toole P.W."/>
        </authorList>
    </citation>
    <scope>NUCLEOTIDE SEQUENCE [LARGE SCALE GENOMIC DNA]</scope>
    <source>
        <strain evidence="3 4">DSM 20001</strain>
    </source>
</reference>
<dbReference type="GO" id="GO:0003677">
    <property type="term" value="F:DNA binding"/>
    <property type="evidence" value="ECO:0007669"/>
    <property type="project" value="UniProtKB-KW"/>
</dbReference>
<evidence type="ECO:0000256" key="1">
    <source>
        <dbReference type="ARBA" id="ARBA00023125"/>
    </source>
</evidence>
<organism evidence="3 4">
    <name type="scientific">Loigolactobacillus coryniformis subsp. coryniformis KCTC 3167 = DSM 20001</name>
    <dbReference type="NCBI Taxonomy" id="913848"/>
    <lineage>
        <taxon>Bacteria</taxon>
        <taxon>Bacillati</taxon>
        <taxon>Bacillota</taxon>
        <taxon>Bacilli</taxon>
        <taxon>Lactobacillales</taxon>
        <taxon>Lactobacillaceae</taxon>
        <taxon>Loigolactobacillus</taxon>
    </lineage>
</organism>
<proteinExistence type="predicted"/>
<dbReference type="SMART" id="SM00530">
    <property type="entry name" value="HTH_XRE"/>
    <property type="match status" value="1"/>
</dbReference>
<accession>A0A0R1F2L9</accession>
<dbReference type="Gene3D" id="1.10.260.40">
    <property type="entry name" value="lambda repressor-like DNA-binding domains"/>
    <property type="match status" value="1"/>
</dbReference>
<dbReference type="SUPFAM" id="SSF47413">
    <property type="entry name" value="lambda repressor-like DNA-binding domains"/>
    <property type="match status" value="1"/>
</dbReference>